<dbReference type="OMA" id="HIRNDIW"/>
<dbReference type="Gene3D" id="1.20.58.60">
    <property type="match status" value="4"/>
</dbReference>
<organism evidence="4 5">
    <name type="scientific">Eptatretus burgeri</name>
    <name type="common">Inshore hagfish</name>
    <dbReference type="NCBI Taxonomy" id="7764"/>
    <lineage>
        <taxon>Eukaryota</taxon>
        <taxon>Metazoa</taxon>
        <taxon>Chordata</taxon>
        <taxon>Craniata</taxon>
        <taxon>Vertebrata</taxon>
        <taxon>Cyclostomata</taxon>
        <taxon>Myxini</taxon>
        <taxon>Myxiniformes</taxon>
        <taxon>Myxinidae</taxon>
        <taxon>Eptatretinae</taxon>
        <taxon>Eptatretus</taxon>
    </lineage>
</organism>
<keyword evidence="2" id="KW-0009">Actin-binding</keyword>
<dbReference type="SUPFAM" id="SSF46966">
    <property type="entry name" value="Spectrin repeat"/>
    <property type="match status" value="5"/>
</dbReference>
<proteinExistence type="predicted"/>
<dbReference type="AlphaFoldDB" id="A0A8C4QZ93"/>
<reference evidence="4" key="1">
    <citation type="submission" date="2025-08" db="UniProtKB">
        <authorList>
            <consortium name="Ensembl"/>
        </authorList>
    </citation>
    <scope>IDENTIFICATION</scope>
</reference>
<dbReference type="InterPro" id="IPR002017">
    <property type="entry name" value="Spectrin_repeat"/>
</dbReference>
<keyword evidence="1" id="KW-0677">Repeat</keyword>
<evidence type="ECO:0000256" key="1">
    <source>
        <dbReference type="ARBA" id="ARBA00022737"/>
    </source>
</evidence>
<dbReference type="CDD" id="cd00176">
    <property type="entry name" value="SPEC"/>
    <property type="match status" value="1"/>
</dbReference>
<evidence type="ECO:0000256" key="2">
    <source>
        <dbReference type="ARBA" id="ARBA00023203"/>
    </source>
</evidence>
<accession>A0A8C4QZ93</accession>
<dbReference type="InterPro" id="IPR018159">
    <property type="entry name" value="Spectrin/alpha-actinin"/>
</dbReference>
<dbReference type="PANTHER" id="PTHR11915">
    <property type="entry name" value="SPECTRIN/FILAMIN RELATED CYTOSKELETAL PROTEIN"/>
    <property type="match status" value="1"/>
</dbReference>
<evidence type="ECO:0000313" key="5">
    <source>
        <dbReference type="Proteomes" id="UP000694388"/>
    </source>
</evidence>
<feature type="coiled-coil region" evidence="3">
    <location>
        <begin position="86"/>
        <end position="113"/>
    </location>
</feature>
<name>A0A8C4QZ93_EPTBU</name>
<dbReference type="Ensembl" id="ENSEBUT00000023379.1">
    <property type="protein sequence ID" value="ENSEBUP00000022803.1"/>
    <property type="gene ID" value="ENSEBUG00000014037.1"/>
</dbReference>
<dbReference type="Proteomes" id="UP000694388">
    <property type="component" value="Unplaced"/>
</dbReference>
<evidence type="ECO:0000313" key="4">
    <source>
        <dbReference type="Ensembl" id="ENSEBUP00000022803.1"/>
    </source>
</evidence>
<feature type="coiled-coil region" evidence="3">
    <location>
        <begin position="252"/>
        <end position="312"/>
    </location>
</feature>
<reference evidence="4" key="2">
    <citation type="submission" date="2025-09" db="UniProtKB">
        <authorList>
            <consortium name="Ensembl"/>
        </authorList>
    </citation>
    <scope>IDENTIFICATION</scope>
</reference>
<keyword evidence="3" id="KW-0175">Coiled coil</keyword>
<evidence type="ECO:0008006" key="6">
    <source>
        <dbReference type="Google" id="ProtNLM"/>
    </source>
</evidence>
<dbReference type="GO" id="GO:0003779">
    <property type="term" value="F:actin binding"/>
    <property type="evidence" value="ECO:0007669"/>
    <property type="project" value="UniProtKB-KW"/>
</dbReference>
<dbReference type="SMART" id="SM00150">
    <property type="entry name" value="SPEC"/>
    <property type="match status" value="3"/>
</dbReference>
<sequence>MSDYEDAGKSVLPWLNEAEKVVNTLMSTPLAATVVDLQKQLDETKNLQEDIITHKQSVDRLCSTGNDLLAVEREASPNHEDIRSSLDGISQRYNALNSNVAQHEDKLQMMLERSASIEEGLEEVLRWLENMEMEDSDFPLMSENVEQMMSKNAALGKDLERRRSQLVSMRKNIENFATTADPKTVETLRKKLHQAEEKLNLMDSNFDARNETLSLVVKKLAVVENSIRKLESVLGPDGELILPLDGSAVIDYNSHDKVLEELKRLAEELSALEPSPARDQMLAKVNSKAQDIEKLQRRLKEREAQVASCQKRVDEFRTMVESLKQWLSVTENRVPVTSRAGSEALQEHRQLVASLLTEWESKGALVNDMKEHTKEMEELLISVLFAGTMADSPLDSDAAVNVNGHSVNKELASIQGDVEGVCTRYEAIGKTLNTRWGEMDMALQQTQAVVEKSDSLIKWLAGKQAEVATWNGVLWEIGAMKAEADRHKIVLMDIEDNAGRVHDLQTQLLDLLQQNRNSAEAAKWKQMLNDIEEKWSFVTQSARERQNDLEESCALLEKFQTAEGQLSQWLMEKQLLMSVLGPLSIDPNMLDNQKQQVQVCSSFLAPHLF</sequence>
<protein>
    <recommendedName>
        <fullName evidence="6">Dystrophin</fullName>
    </recommendedName>
</protein>
<keyword evidence="5" id="KW-1185">Reference proteome</keyword>
<dbReference type="GeneTree" id="ENSGT00940000155008"/>
<evidence type="ECO:0000256" key="3">
    <source>
        <dbReference type="SAM" id="Coils"/>
    </source>
</evidence>
<dbReference type="Pfam" id="PF00435">
    <property type="entry name" value="Spectrin"/>
    <property type="match status" value="1"/>
</dbReference>